<dbReference type="RefSeq" id="WP_029542262.1">
    <property type="nucleotide sequence ID" value="NZ_BAAAYP010000002.1"/>
</dbReference>
<gene>
    <name evidence="3" type="ORF">OCS65_21030</name>
    <name evidence="2" type="ORF">RAJCM14343_4472</name>
</gene>
<dbReference type="GeneID" id="83622956"/>
<dbReference type="Proteomes" id="UP000325466">
    <property type="component" value="Unassembled WGS sequence"/>
</dbReference>
<evidence type="ECO:0000313" key="5">
    <source>
        <dbReference type="Proteomes" id="UP001163947"/>
    </source>
</evidence>
<dbReference type="InterPro" id="IPR035919">
    <property type="entry name" value="EAL_sf"/>
</dbReference>
<dbReference type="Proteomes" id="UP001163947">
    <property type="component" value="Chromosome"/>
</dbReference>
<reference evidence="2 4" key="1">
    <citation type="journal article" date="2018" name="Biodegradation">
        <title>1,4-Dioxane degradation characteristics of Rhodococcus aetherivorans JCM 14343.</title>
        <authorList>
            <person name="Inoue D."/>
            <person name="Tsunoda T."/>
            <person name="Yamamoto N."/>
            <person name="Ike M."/>
            <person name="Sei K."/>
        </authorList>
    </citation>
    <scope>NUCLEOTIDE SEQUENCE [LARGE SCALE GENOMIC DNA]</scope>
    <source>
        <strain evidence="2 4">JCM 14343</strain>
    </source>
</reference>
<reference evidence="3" key="3">
    <citation type="submission" date="2022-09" db="EMBL/GenBank/DDBJ databases">
        <title>The genome sequence of Rhodococcus aetherivorans N1.</title>
        <authorList>
            <person name="Jiang W."/>
        </authorList>
    </citation>
    <scope>NUCLEOTIDE SEQUENCE</scope>
    <source>
        <strain evidence="3">N1</strain>
    </source>
</reference>
<evidence type="ECO:0000313" key="3">
    <source>
        <dbReference type="EMBL" id="UYF92933.1"/>
    </source>
</evidence>
<evidence type="ECO:0000259" key="1">
    <source>
        <dbReference type="PROSITE" id="PS50883"/>
    </source>
</evidence>
<accession>A0A059MSI0</accession>
<keyword evidence="4" id="KW-1185">Reference proteome</keyword>
<feature type="domain" description="EAL" evidence="1">
    <location>
        <begin position="1"/>
        <end position="241"/>
    </location>
</feature>
<reference evidence="2" key="2">
    <citation type="submission" date="2019-10" db="EMBL/GenBank/DDBJ databases">
        <title>Draft genome sequence of Rhodococcus aetherivorans JCM 14343.</title>
        <authorList>
            <person name="Inoue D."/>
            <person name="Nakazawa M."/>
            <person name="Yamamoto N."/>
            <person name="Sei K."/>
            <person name="Ike M."/>
        </authorList>
    </citation>
    <scope>NUCLEOTIDE SEQUENCE</scope>
    <source>
        <strain evidence="2">JCM 14343</strain>
    </source>
</reference>
<proteinExistence type="predicted"/>
<evidence type="ECO:0000313" key="2">
    <source>
        <dbReference type="EMBL" id="GES39204.1"/>
    </source>
</evidence>
<dbReference type="Gene3D" id="3.20.20.450">
    <property type="entry name" value="EAL domain"/>
    <property type="match status" value="1"/>
</dbReference>
<organism evidence="3 5">
    <name type="scientific">Rhodococcus aetherivorans</name>
    <dbReference type="NCBI Taxonomy" id="191292"/>
    <lineage>
        <taxon>Bacteria</taxon>
        <taxon>Bacillati</taxon>
        <taxon>Actinomycetota</taxon>
        <taxon>Actinomycetes</taxon>
        <taxon>Mycobacteriales</taxon>
        <taxon>Nocardiaceae</taxon>
        <taxon>Rhodococcus</taxon>
    </lineage>
</organism>
<dbReference type="Pfam" id="PF10069">
    <property type="entry name" value="DICT"/>
    <property type="match status" value="1"/>
</dbReference>
<dbReference type="PROSITE" id="PS50883">
    <property type="entry name" value="EAL"/>
    <property type="match status" value="1"/>
</dbReference>
<dbReference type="EMBL" id="BLAH01000110">
    <property type="protein sequence ID" value="GES39204.1"/>
    <property type="molecule type" value="Genomic_DNA"/>
</dbReference>
<evidence type="ECO:0000313" key="4">
    <source>
        <dbReference type="Proteomes" id="UP000325466"/>
    </source>
</evidence>
<dbReference type="EMBL" id="CP106982">
    <property type="protein sequence ID" value="UYF92933.1"/>
    <property type="molecule type" value="Genomic_DNA"/>
</dbReference>
<dbReference type="InterPro" id="IPR019278">
    <property type="entry name" value="DICT_dom"/>
</dbReference>
<dbReference type="InterPro" id="IPR001633">
    <property type="entry name" value="EAL_dom"/>
</dbReference>
<dbReference type="AlphaFoldDB" id="A0A059MSI0"/>
<protein>
    <submittedName>
        <fullName evidence="3">EAL domain-containing protein</fullName>
    </submittedName>
    <submittedName>
        <fullName evidence="2">PAS/GGDEF domain protein</fullName>
    </submittedName>
</protein>
<dbReference type="Pfam" id="PF00563">
    <property type="entry name" value="EAL"/>
    <property type="match status" value="1"/>
</dbReference>
<name>A0A059MSI0_9NOCA</name>
<dbReference type="SUPFAM" id="SSF141868">
    <property type="entry name" value="EAL domain-like"/>
    <property type="match status" value="1"/>
</dbReference>
<sequence length="407" mass="44104">MVFVLSDPTRHADPEAAGLQVTPSYAPVRRLDSGALAAVEVQLRGPADGPLATAEALRVAARTMSEKWHLDRLKWSVAQSRPVRNVPALVAMDLESVESLDVPDSEGLRRDVVVITEESLTANPSRTLRAVADARRSGKVVAVDEVGSRPQSLALLPLVEPDVIILAARLLAHRADTDTARTAHAVAAQVERTGALVIADGVDSELCRRRALGLGATYGLGALYPAVDTPEQLDEEGIDPFPPAPVRSVRPEEARTPFAIASVGRRPVRSLKRLLVAMSTNLEKQAGAAGPETIVLGTFQYARHFGERTRARWQYMADRIAYAGVYGVGLGHYAEAGIHHAPLDPDDPLVEEWNVVVLGPHFACVLSAVDLHRGTADLDREFDYVVSYDRDTVVRCARSIMDRFTTT</sequence>